<dbReference type="GO" id="GO:0005829">
    <property type="term" value="C:cytosol"/>
    <property type="evidence" value="ECO:0007669"/>
    <property type="project" value="TreeGrafter"/>
</dbReference>
<dbReference type="InterPro" id="IPR036452">
    <property type="entry name" value="Ribo_hydro-like"/>
</dbReference>
<dbReference type="PANTHER" id="PTHR12304:SF4">
    <property type="entry name" value="URIDINE NUCLEOSIDASE"/>
    <property type="match status" value="1"/>
</dbReference>
<dbReference type="SUPFAM" id="SSF53590">
    <property type="entry name" value="Nucleoside hydrolase"/>
    <property type="match status" value="1"/>
</dbReference>
<name>A0A4R5KFC8_9BACL</name>
<dbReference type="GO" id="GO:0008477">
    <property type="term" value="F:purine nucleosidase activity"/>
    <property type="evidence" value="ECO:0007669"/>
    <property type="project" value="TreeGrafter"/>
</dbReference>
<comment type="caution">
    <text evidence="4">The sequence shown here is derived from an EMBL/GenBank/DDBJ whole genome shotgun (WGS) entry which is preliminary data.</text>
</comment>
<gene>
    <name evidence="4" type="ORF">E1757_27870</name>
</gene>
<dbReference type="InterPro" id="IPR023186">
    <property type="entry name" value="IUNH"/>
</dbReference>
<dbReference type="PANTHER" id="PTHR12304">
    <property type="entry name" value="INOSINE-URIDINE PREFERRING NUCLEOSIDE HYDROLASE"/>
    <property type="match status" value="1"/>
</dbReference>
<dbReference type="AlphaFoldDB" id="A0A4R5KFC8"/>
<organism evidence="4 5">
    <name type="scientific">Paenibacillus piri</name>
    <dbReference type="NCBI Taxonomy" id="2547395"/>
    <lineage>
        <taxon>Bacteria</taxon>
        <taxon>Bacillati</taxon>
        <taxon>Bacillota</taxon>
        <taxon>Bacilli</taxon>
        <taxon>Bacillales</taxon>
        <taxon>Paenibacillaceae</taxon>
        <taxon>Paenibacillus</taxon>
    </lineage>
</organism>
<keyword evidence="5" id="KW-1185">Reference proteome</keyword>
<evidence type="ECO:0000256" key="1">
    <source>
        <dbReference type="ARBA" id="ARBA00022801"/>
    </source>
</evidence>
<proteinExistence type="predicted"/>
<sequence>MRLPFDVPPQKKIRLIINTDAKNEADDQFAIVHALLTPRFMIKSICAAHFGTARTVTSMEESREEALHLLSLMKLEGTVPVDRGAERAMASETAAVPSEGATRIIEEALSDDPLPLFVIFLGPLTDLASAYLLEPRIADKLTAVWIGGGQYPDGEFEFNLQNDVHAANVVMDSPIPLWQVPRNVYSTIRVSLAELALKVRPYGTIGRYLFDQMIEFNDRHGGNMRFPKGEMWALGDSPAVSLLLDPHEYGYEMRPAPRIREDLTYEQRQTDRLIRVYHEVDARFTLEDMYAKIALCCGHDEG</sequence>
<dbReference type="Pfam" id="PF01156">
    <property type="entry name" value="IU_nuc_hydro"/>
    <property type="match status" value="1"/>
</dbReference>
<dbReference type="EMBL" id="SMRT01000017">
    <property type="protein sequence ID" value="TDF93318.1"/>
    <property type="molecule type" value="Genomic_DNA"/>
</dbReference>
<dbReference type="Gene3D" id="3.90.245.10">
    <property type="entry name" value="Ribonucleoside hydrolase-like"/>
    <property type="match status" value="1"/>
</dbReference>
<keyword evidence="2" id="KW-0326">Glycosidase</keyword>
<evidence type="ECO:0000256" key="2">
    <source>
        <dbReference type="ARBA" id="ARBA00023295"/>
    </source>
</evidence>
<dbReference type="InterPro" id="IPR001910">
    <property type="entry name" value="Inosine/uridine_hydrolase_dom"/>
</dbReference>
<accession>A0A4R5KFC8</accession>
<feature type="domain" description="Inosine/uridine-preferring nucleoside hydrolase" evidence="3">
    <location>
        <begin position="15"/>
        <end position="250"/>
    </location>
</feature>
<evidence type="ECO:0000259" key="3">
    <source>
        <dbReference type="Pfam" id="PF01156"/>
    </source>
</evidence>
<evidence type="ECO:0000313" key="5">
    <source>
        <dbReference type="Proteomes" id="UP000295636"/>
    </source>
</evidence>
<dbReference type="GO" id="GO:0006152">
    <property type="term" value="P:purine nucleoside catabolic process"/>
    <property type="evidence" value="ECO:0007669"/>
    <property type="project" value="TreeGrafter"/>
</dbReference>
<reference evidence="4 5" key="1">
    <citation type="submission" date="2019-03" db="EMBL/GenBank/DDBJ databases">
        <title>This is whole genome sequence of Paenibacillus sp MS74 strain.</title>
        <authorList>
            <person name="Trinh H.N."/>
        </authorList>
    </citation>
    <scope>NUCLEOTIDE SEQUENCE [LARGE SCALE GENOMIC DNA]</scope>
    <source>
        <strain evidence="4 5">MS74</strain>
    </source>
</reference>
<dbReference type="Proteomes" id="UP000295636">
    <property type="component" value="Unassembled WGS sequence"/>
</dbReference>
<dbReference type="OrthoDB" id="2530052at2"/>
<protein>
    <submittedName>
        <fullName evidence="4">Nucleoside hydrolase</fullName>
    </submittedName>
</protein>
<keyword evidence="1 4" id="KW-0378">Hydrolase</keyword>
<evidence type="ECO:0000313" key="4">
    <source>
        <dbReference type="EMBL" id="TDF93318.1"/>
    </source>
</evidence>